<name>A0A9P9G0V2_FUSSL</name>
<feature type="chain" id="PRO_5040109572" description="Secreted protein" evidence="1">
    <location>
        <begin position="19"/>
        <end position="75"/>
    </location>
</feature>
<comment type="caution">
    <text evidence="2">The sequence shown here is derived from an EMBL/GenBank/DDBJ whole genome shotgun (WGS) entry which is preliminary data.</text>
</comment>
<evidence type="ECO:0008006" key="4">
    <source>
        <dbReference type="Google" id="ProtNLM"/>
    </source>
</evidence>
<keyword evidence="3" id="KW-1185">Reference proteome</keyword>
<evidence type="ECO:0000256" key="1">
    <source>
        <dbReference type="SAM" id="SignalP"/>
    </source>
</evidence>
<dbReference type="AlphaFoldDB" id="A0A9P9G0V2"/>
<protein>
    <recommendedName>
        <fullName evidence="4">Secreted protein</fullName>
    </recommendedName>
</protein>
<keyword evidence="1" id="KW-0732">Signal</keyword>
<evidence type="ECO:0000313" key="2">
    <source>
        <dbReference type="EMBL" id="KAH7228614.1"/>
    </source>
</evidence>
<evidence type="ECO:0000313" key="3">
    <source>
        <dbReference type="Proteomes" id="UP000736672"/>
    </source>
</evidence>
<reference evidence="2" key="1">
    <citation type="journal article" date="2021" name="Nat. Commun.">
        <title>Genetic determinants of endophytism in the Arabidopsis root mycobiome.</title>
        <authorList>
            <person name="Mesny F."/>
            <person name="Miyauchi S."/>
            <person name="Thiergart T."/>
            <person name="Pickel B."/>
            <person name="Atanasova L."/>
            <person name="Karlsson M."/>
            <person name="Huettel B."/>
            <person name="Barry K.W."/>
            <person name="Haridas S."/>
            <person name="Chen C."/>
            <person name="Bauer D."/>
            <person name="Andreopoulos W."/>
            <person name="Pangilinan J."/>
            <person name="LaButti K."/>
            <person name="Riley R."/>
            <person name="Lipzen A."/>
            <person name="Clum A."/>
            <person name="Drula E."/>
            <person name="Henrissat B."/>
            <person name="Kohler A."/>
            <person name="Grigoriev I.V."/>
            <person name="Martin F.M."/>
            <person name="Hacquard S."/>
        </authorList>
    </citation>
    <scope>NUCLEOTIDE SEQUENCE</scope>
    <source>
        <strain evidence="2">FSSC 5 MPI-SDFR-AT-0091</strain>
    </source>
</reference>
<dbReference type="Proteomes" id="UP000736672">
    <property type="component" value="Unassembled WGS sequence"/>
</dbReference>
<proteinExistence type="predicted"/>
<dbReference type="EMBL" id="JAGTJS010000043">
    <property type="protein sequence ID" value="KAH7228614.1"/>
    <property type="molecule type" value="Genomic_DNA"/>
</dbReference>
<feature type="signal peptide" evidence="1">
    <location>
        <begin position="1"/>
        <end position="18"/>
    </location>
</feature>
<accession>A0A9P9G0V2</accession>
<sequence>MSTLPVTILELLSSLSSCFVLPSLDSILSTDRTEQMRRTSTPASFSTSHARYLVSSGRFSEESSCRLEWTSLTLK</sequence>
<gene>
    <name evidence="2" type="ORF">B0J15DRAFT_228054</name>
</gene>
<organism evidence="2 3">
    <name type="scientific">Fusarium solani</name>
    <name type="common">Filamentous fungus</name>
    <dbReference type="NCBI Taxonomy" id="169388"/>
    <lineage>
        <taxon>Eukaryota</taxon>
        <taxon>Fungi</taxon>
        <taxon>Dikarya</taxon>
        <taxon>Ascomycota</taxon>
        <taxon>Pezizomycotina</taxon>
        <taxon>Sordariomycetes</taxon>
        <taxon>Hypocreomycetidae</taxon>
        <taxon>Hypocreales</taxon>
        <taxon>Nectriaceae</taxon>
        <taxon>Fusarium</taxon>
        <taxon>Fusarium solani species complex</taxon>
    </lineage>
</organism>